<dbReference type="GO" id="GO:0005634">
    <property type="term" value="C:nucleus"/>
    <property type="evidence" value="ECO:0007669"/>
    <property type="project" value="UniProtKB-SubCell"/>
</dbReference>
<dbReference type="EMBL" id="AB733016">
    <property type="protein sequence ID" value="BAM71801.1"/>
    <property type="molecule type" value="mRNA"/>
</dbReference>
<dbReference type="InterPro" id="IPR015495">
    <property type="entry name" value="Myb_TF_plants"/>
</dbReference>
<feature type="region of interest" description="Disordered" evidence="6">
    <location>
        <begin position="154"/>
        <end position="195"/>
    </location>
</feature>
<evidence type="ECO:0000256" key="3">
    <source>
        <dbReference type="ARBA" id="ARBA00023125"/>
    </source>
</evidence>
<keyword evidence="4" id="KW-0804">Transcription</keyword>
<accession>L0N1P2</accession>
<protein>
    <submittedName>
        <fullName evidence="9">R2R3-MYB transcription factor</fullName>
    </submittedName>
</protein>
<evidence type="ECO:0000259" key="8">
    <source>
        <dbReference type="PROSITE" id="PS51294"/>
    </source>
</evidence>
<evidence type="ECO:0000256" key="6">
    <source>
        <dbReference type="SAM" id="MobiDB-lite"/>
    </source>
</evidence>
<proteinExistence type="evidence at transcript level"/>
<keyword evidence="2" id="KW-0805">Transcription regulation</keyword>
<evidence type="ECO:0000256" key="4">
    <source>
        <dbReference type="ARBA" id="ARBA00023163"/>
    </source>
</evidence>
<sequence length="329" mass="36999">MGRAPCCEKVGLKRGRWTAEEDEILTNYIQANGEGSWRSLPKNAGLLRCGKSCRLRWINYLRSDLKRGNISEQEEEIIIRLHANLGNRWSVIAGNLPGRTDNEIKNYWNSHLSRKIHTFRRPVGGRTADTAHAIMADVARKLAMKKLRGVRIRRAEMKKNNKSRPSAKLPAPPDTSNTSSINETETNLSAVQTPNTPIIEKEALKTAISWDQEMLTAASIECPSSELLGVDFAEAFDFESELWHDGIGEWLENSPAVSSNVNEGKLWNFENMQWEELAKETRALEEEENALSWQWHTSGGGYGEENCDGTSGGENDVKKQNAIVSWLFS</sequence>
<dbReference type="Gene3D" id="1.10.10.60">
    <property type="entry name" value="Homeodomain-like"/>
    <property type="match status" value="2"/>
</dbReference>
<dbReference type="AlphaFoldDB" id="L0N1P2"/>
<feature type="compositionally biased region" description="Low complexity" evidence="6">
    <location>
        <begin position="175"/>
        <end position="189"/>
    </location>
</feature>
<feature type="domain" description="HTH myb-type" evidence="8">
    <location>
        <begin position="62"/>
        <end position="116"/>
    </location>
</feature>
<keyword evidence="5" id="KW-0539">Nucleus</keyword>
<dbReference type="FunFam" id="1.10.10.60:FF:000121">
    <property type="entry name" value="Myb transcription factor"/>
    <property type="match status" value="1"/>
</dbReference>
<evidence type="ECO:0000259" key="7">
    <source>
        <dbReference type="PROSITE" id="PS50090"/>
    </source>
</evidence>
<dbReference type="CDD" id="cd00167">
    <property type="entry name" value="SANT"/>
    <property type="match status" value="2"/>
</dbReference>
<evidence type="ECO:0000256" key="5">
    <source>
        <dbReference type="ARBA" id="ARBA00023242"/>
    </source>
</evidence>
<gene>
    <name evidence="9" type="primary">GtMYBP3</name>
</gene>
<dbReference type="PANTHER" id="PTHR47999:SF6">
    <property type="entry name" value="MYB-RELATED PROTEIN P"/>
    <property type="match status" value="1"/>
</dbReference>
<feature type="domain" description="HTH myb-type" evidence="8">
    <location>
        <begin position="9"/>
        <end position="61"/>
    </location>
</feature>
<dbReference type="InterPro" id="IPR001005">
    <property type="entry name" value="SANT/Myb"/>
</dbReference>
<evidence type="ECO:0000256" key="1">
    <source>
        <dbReference type="ARBA" id="ARBA00004123"/>
    </source>
</evidence>
<feature type="domain" description="Myb-like" evidence="7">
    <location>
        <begin position="62"/>
        <end position="112"/>
    </location>
</feature>
<dbReference type="PANTHER" id="PTHR47999">
    <property type="entry name" value="TRANSCRIPTION FACTOR MYB8-RELATED-RELATED"/>
    <property type="match status" value="1"/>
</dbReference>
<feature type="domain" description="Myb-like" evidence="7">
    <location>
        <begin position="9"/>
        <end position="61"/>
    </location>
</feature>
<dbReference type="PROSITE" id="PS51294">
    <property type="entry name" value="HTH_MYB"/>
    <property type="match status" value="2"/>
</dbReference>
<dbReference type="SUPFAM" id="SSF46689">
    <property type="entry name" value="Homeodomain-like"/>
    <property type="match status" value="1"/>
</dbReference>
<dbReference type="Pfam" id="PF00249">
    <property type="entry name" value="Myb_DNA-binding"/>
    <property type="match status" value="2"/>
</dbReference>
<evidence type="ECO:0000313" key="9">
    <source>
        <dbReference type="EMBL" id="BAM71801.1"/>
    </source>
</evidence>
<name>L0N1P2_GENTR</name>
<keyword evidence="3" id="KW-0238">DNA-binding</keyword>
<dbReference type="InterPro" id="IPR009057">
    <property type="entry name" value="Homeodomain-like_sf"/>
</dbReference>
<dbReference type="InterPro" id="IPR017930">
    <property type="entry name" value="Myb_dom"/>
</dbReference>
<comment type="subcellular location">
    <subcellularLocation>
        <location evidence="1">Nucleus</location>
    </subcellularLocation>
</comment>
<reference evidence="9" key="1">
    <citation type="journal article" date="2012" name="J. Exp. Bot.">
        <title>Isolation and characterization of GtMYBP3 and GtMYBP4, orthologues of R2R3-MYB transcription factors that regulate early flavonoid biosynthesis, in gentian flowers.</title>
        <authorList>
            <person name="Nakatsuka T."/>
            <person name="Saito M."/>
            <person name="Yamada E."/>
            <person name="Fujita K."/>
            <person name="Kakizaki Y."/>
            <person name="Nishihara M."/>
        </authorList>
    </citation>
    <scope>NUCLEOTIDE SEQUENCE</scope>
</reference>
<organism evidence="9">
    <name type="scientific">Gentiana triflora</name>
    <name type="common">Clustered gentian</name>
    <dbReference type="NCBI Taxonomy" id="55190"/>
    <lineage>
        <taxon>Eukaryota</taxon>
        <taxon>Viridiplantae</taxon>
        <taxon>Streptophyta</taxon>
        <taxon>Embryophyta</taxon>
        <taxon>Tracheophyta</taxon>
        <taxon>Spermatophyta</taxon>
        <taxon>Magnoliopsida</taxon>
        <taxon>eudicotyledons</taxon>
        <taxon>Gunneridae</taxon>
        <taxon>Pentapetalae</taxon>
        <taxon>asterids</taxon>
        <taxon>lamiids</taxon>
        <taxon>Gentianales</taxon>
        <taxon>Gentianaceae</taxon>
        <taxon>Gentianeae</taxon>
        <taxon>Gentianinae</taxon>
        <taxon>Gentiana</taxon>
    </lineage>
</organism>
<dbReference type="SMART" id="SM00717">
    <property type="entry name" value="SANT"/>
    <property type="match status" value="2"/>
</dbReference>
<dbReference type="GO" id="GO:0003677">
    <property type="term" value="F:DNA binding"/>
    <property type="evidence" value="ECO:0007669"/>
    <property type="project" value="UniProtKB-KW"/>
</dbReference>
<evidence type="ECO:0000256" key="2">
    <source>
        <dbReference type="ARBA" id="ARBA00023015"/>
    </source>
</evidence>
<dbReference type="PROSITE" id="PS50090">
    <property type="entry name" value="MYB_LIKE"/>
    <property type="match status" value="2"/>
</dbReference>